<organism evidence="1 2">
    <name type="scientific">Trifolium pratense</name>
    <name type="common">Red clover</name>
    <dbReference type="NCBI Taxonomy" id="57577"/>
    <lineage>
        <taxon>Eukaryota</taxon>
        <taxon>Viridiplantae</taxon>
        <taxon>Streptophyta</taxon>
        <taxon>Embryophyta</taxon>
        <taxon>Tracheophyta</taxon>
        <taxon>Spermatophyta</taxon>
        <taxon>Magnoliopsida</taxon>
        <taxon>eudicotyledons</taxon>
        <taxon>Gunneridae</taxon>
        <taxon>Pentapetalae</taxon>
        <taxon>rosids</taxon>
        <taxon>fabids</taxon>
        <taxon>Fabales</taxon>
        <taxon>Fabaceae</taxon>
        <taxon>Papilionoideae</taxon>
        <taxon>50 kb inversion clade</taxon>
        <taxon>NPAAA clade</taxon>
        <taxon>Hologalegina</taxon>
        <taxon>IRL clade</taxon>
        <taxon>Trifolieae</taxon>
        <taxon>Trifolium</taxon>
    </lineage>
</organism>
<evidence type="ECO:0000313" key="2">
    <source>
        <dbReference type="Proteomes" id="UP000236291"/>
    </source>
</evidence>
<sequence length="64" mass="7233">ALITRYDMRGLLSENQSLPSNQAAGTKITRKVAKDNKAKPYTLDGLHDFGTLMKLDNFKVRKPR</sequence>
<protein>
    <submittedName>
        <fullName evidence="1">Uncharacterized protein</fullName>
    </submittedName>
</protein>
<feature type="non-terminal residue" evidence="1">
    <location>
        <position position="1"/>
    </location>
</feature>
<dbReference type="AlphaFoldDB" id="A0A2K3KJ57"/>
<proteinExistence type="predicted"/>
<reference evidence="1 2" key="1">
    <citation type="journal article" date="2014" name="Am. J. Bot.">
        <title>Genome assembly and annotation for red clover (Trifolium pratense; Fabaceae).</title>
        <authorList>
            <person name="Istvanek J."/>
            <person name="Jaros M."/>
            <person name="Krenek A."/>
            <person name="Repkova J."/>
        </authorList>
    </citation>
    <scope>NUCLEOTIDE SEQUENCE [LARGE SCALE GENOMIC DNA]</scope>
    <source>
        <strain evidence="2">cv. Tatra</strain>
        <tissue evidence="1">Young leaves</tissue>
    </source>
</reference>
<name>A0A2K3KJ57_TRIPR</name>
<dbReference type="Proteomes" id="UP000236291">
    <property type="component" value="Unassembled WGS sequence"/>
</dbReference>
<gene>
    <name evidence="1" type="ORF">L195_g055023</name>
</gene>
<reference evidence="1 2" key="2">
    <citation type="journal article" date="2017" name="Front. Plant Sci.">
        <title>Gene Classification and Mining of Molecular Markers Useful in Red Clover (Trifolium pratense) Breeding.</title>
        <authorList>
            <person name="Istvanek J."/>
            <person name="Dluhosova J."/>
            <person name="Dluhos P."/>
            <person name="Patkova L."/>
            <person name="Nedelnik J."/>
            <person name="Repkova J."/>
        </authorList>
    </citation>
    <scope>NUCLEOTIDE SEQUENCE [LARGE SCALE GENOMIC DNA]</scope>
    <source>
        <strain evidence="2">cv. Tatra</strain>
        <tissue evidence="1">Young leaves</tissue>
    </source>
</reference>
<accession>A0A2K3KJ57</accession>
<evidence type="ECO:0000313" key="1">
    <source>
        <dbReference type="EMBL" id="PNX66324.1"/>
    </source>
</evidence>
<dbReference type="EMBL" id="ASHM01098552">
    <property type="protein sequence ID" value="PNX66324.1"/>
    <property type="molecule type" value="Genomic_DNA"/>
</dbReference>
<comment type="caution">
    <text evidence="1">The sequence shown here is derived from an EMBL/GenBank/DDBJ whole genome shotgun (WGS) entry which is preliminary data.</text>
</comment>